<organism evidence="2 3">
    <name type="scientific">Protopolystoma xenopodis</name>
    <dbReference type="NCBI Taxonomy" id="117903"/>
    <lineage>
        <taxon>Eukaryota</taxon>
        <taxon>Metazoa</taxon>
        <taxon>Spiralia</taxon>
        <taxon>Lophotrochozoa</taxon>
        <taxon>Platyhelminthes</taxon>
        <taxon>Monogenea</taxon>
        <taxon>Polyopisthocotylea</taxon>
        <taxon>Polystomatidea</taxon>
        <taxon>Polystomatidae</taxon>
        <taxon>Protopolystoma</taxon>
    </lineage>
</organism>
<feature type="region of interest" description="Disordered" evidence="1">
    <location>
        <begin position="119"/>
        <end position="142"/>
    </location>
</feature>
<sequence>MIKTSLRLQATRRQPTGGRPLKERERESEAWIEAKPGTVYGRPCTIRSGRIACAVHRCVCCRLGRKCGRGNKRVLKHMSLFLPLSSYPPFWHTHTPRTVLYPTAFAHLSPGSCLDHSTSELGGPISSSDLPSSHPGAESRPSCLPKARLRLTLSA</sequence>
<accession>A0A448WXQ9</accession>
<comment type="caution">
    <text evidence="2">The sequence shown here is derived from an EMBL/GenBank/DDBJ whole genome shotgun (WGS) entry which is preliminary data.</text>
</comment>
<dbReference type="AlphaFoldDB" id="A0A448WXQ9"/>
<dbReference type="EMBL" id="CAAALY010058650">
    <property type="protein sequence ID" value="VEL22839.1"/>
    <property type="molecule type" value="Genomic_DNA"/>
</dbReference>
<gene>
    <name evidence="2" type="ORF">PXEA_LOCUS16279</name>
</gene>
<dbReference type="Proteomes" id="UP000784294">
    <property type="component" value="Unassembled WGS sequence"/>
</dbReference>
<feature type="region of interest" description="Disordered" evidence="1">
    <location>
        <begin position="1"/>
        <end position="27"/>
    </location>
</feature>
<reference evidence="2" key="1">
    <citation type="submission" date="2018-11" db="EMBL/GenBank/DDBJ databases">
        <authorList>
            <consortium name="Pathogen Informatics"/>
        </authorList>
    </citation>
    <scope>NUCLEOTIDE SEQUENCE</scope>
</reference>
<feature type="compositionally biased region" description="Polar residues" evidence="1">
    <location>
        <begin position="1"/>
        <end position="14"/>
    </location>
</feature>
<name>A0A448WXQ9_9PLAT</name>
<evidence type="ECO:0000256" key="1">
    <source>
        <dbReference type="SAM" id="MobiDB-lite"/>
    </source>
</evidence>
<feature type="compositionally biased region" description="Polar residues" evidence="1">
    <location>
        <begin position="119"/>
        <end position="131"/>
    </location>
</feature>
<evidence type="ECO:0000313" key="2">
    <source>
        <dbReference type="EMBL" id="VEL22839.1"/>
    </source>
</evidence>
<evidence type="ECO:0000313" key="3">
    <source>
        <dbReference type="Proteomes" id="UP000784294"/>
    </source>
</evidence>
<proteinExistence type="predicted"/>
<protein>
    <submittedName>
        <fullName evidence="2">Uncharacterized protein</fullName>
    </submittedName>
</protein>
<keyword evidence="3" id="KW-1185">Reference proteome</keyword>